<gene>
    <name evidence="1" type="ORF">Q765_08485</name>
</gene>
<comment type="caution">
    <text evidence="1">The sequence shown here is derived from an EMBL/GenBank/DDBJ whole genome shotgun (WGS) entry which is preliminary data.</text>
</comment>
<name>A0A0A2MFA4_9FLAO</name>
<evidence type="ECO:0000313" key="2">
    <source>
        <dbReference type="Proteomes" id="UP000030152"/>
    </source>
</evidence>
<proteinExistence type="predicted"/>
<reference evidence="1 2" key="1">
    <citation type="submission" date="2013-09" db="EMBL/GenBank/DDBJ databases">
        <authorList>
            <person name="Zeng Z."/>
            <person name="Chen C."/>
        </authorList>
    </citation>
    <scope>NUCLEOTIDE SEQUENCE [LARGE SCALE GENOMIC DNA]</scope>
    <source>
        <strain evidence="1 2">WB 3.3-2</strain>
    </source>
</reference>
<evidence type="ECO:0000313" key="1">
    <source>
        <dbReference type="EMBL" id="KGO86985.1"/>
    </source>
</evidence>
<protein>
    <submittedName>
        <fullName evidence="1">Uncharacterized protein</fullName>
    </submittedName>
</protein>
<accession>A0A0A2MFA4</accession>
<dbReference type="OrthoDB" id="1095452at2"/>
<dbReference type="AlphaFoldDB" id="A0A0A2MFA4"/>
<organism evidence="1 2">
    <name type="scientific">Flavobacterium rivuli WB 3.3-2 = DSM 21788</name>
    <dbReference type="NCBI Taxonomy" id="1121895"/>
    <lineage>
        <taxon>Bacteria</taxon>
        <taxon>Pseudomonadati</taxon>
        <taxon>Bacteroidota</taxon>
        <taxon>Flavobacteriia</taxon>
        <taxon>Flavobacteriales</taxon>
        <taxon>Flavobacteriaceae</taxon>
        <taxon>Flavobacterium</taxon>
    </lineage>
</organism>
<sequence length="208" mass="22973">MNTIVTITPVILKQPLITCYMNTYKLFIPEPCHESWEGMTQNNQGRFCSQCQKTVTDFTGMTPEQISTYMLLNSGKKVCGRFEEKQLESVVIQIPAKVMYSQTSFRKVFMLALLVVMGTTLLSCSDDFGNKHPIEQVVVADTATLGSIDSINVPSASSERFLMGAIAISEPDTLLPPPPPPVKAYAAPKSIIDDVDNDPQFTNTNKNN</sequence>
<dbReference type="eggNOG" id="ENOG5033B1W">
    <property type="taxonomic scope" value="Bacteria"/>
</dbReference>
<dbReference type="Proteomes" id="UP000030152">
    <property type="component" value="Unassembled WGS sequence"/>
</dbReference>
<keyword evidence="2" id="KW-1185">Reference proteome</keyword>
<dbReference type="STRING" id="1121895.GCA_000378485_02012"/>
<dbReference type="EMBL" id="JRLX01000007">
    <property type="protein sequence ID" value="KGO86985.1"/>
    <property type="molecule type" value="Genomic_DNA"/>
</dbReference>
<dbReference type="RefSeq" id="WP_020213172.1">
    <property type="nucleotide sequence ID" value="NZ_JRLX01000007.1"/>
</dbReference>